<dbReference type="GO" id="GO:0019134">
    <property type="term" value="F:glucosamine-1-phosphate N-acetyltransferase activity"/>
    <property type="evidence" value="ECO:0007669"/>
    <property type="project" value="UniProtKB-UniRule"/>
</dbReference>
<dbReference type="GO" id="GO:0006048">
    <property type="term" value="P:UDP-N-acetylglucosamine biosynthetic process"/>
    <property type="evidence" value="ECO:0007669"/>
    <property type="project" value="InterPro"/>
</dbReference>
<evidence type="ECO:0000256" key="11">
    <source>
        <dbReference type="ARBA" id="ARBA00022984"/>
    </source>
</evidence>
<evidence type="ECO:0000313" key="20">
    <source>
        <dbReference type="EMBL" id="GGF84124.1"/>
    </source>
</evidence>
<evidence type="ECO:0000256" key="3">
    <source>
        <dbReference type="ARBA" id="ARBA00007947"/>
    </source>
</evidence>
<comment type="function">
    <text evidence="17 18">Catalyzes the last two sequential reactions in the de novo biosynthetic pathway for UDP-N-acetylglucosamine (UDP-GlcNAc). The C-terminal domain catalyzes the transfer of acetyl group from acetyl coenzyme A to glucosamine-1-phosphate (GlcN-1-P) to produce N-acetylglucosamine-1-phosphate (GlcNAc-1-P), which is converted into UDP-GlcNAc by the transfer of uridine 5-monophosphate (from uridine 5-triphosphate), a reaction catalyzed by the N-terminal domain.</text>
</comment>
<keyword evidence="14 18" id="KW-0961">Cell wall biogenesis/degradation</keyword>
<dbReference type="GO" id="GO:0000287">
    <property type="term" value="F:magnesium ion binding"/>
    <property type="evidence" value="ECO:0007669"/>
    <property type="project" value="UniProtKB-UniRule"/>
</dbReference>
<keyword evidence="7 18" id="KW-0479">Metal-binding</keyword>
<protein>
    <recommendedName>
        <fullName evidence="18">Bifunctional protein GlmU</fullName>
    </recommendedName>
    <domain>
        <recommendedName>
            <fullName evidence="18">UDP-N-acetylglucosamine pyrophosphorylase</fullName>
            <ecNumber evidence="18">2.7.7.23</ecNumber>
        </recommendedName>
        <alternativeName>
            <fullName evidence="18">N-acetylglucosamine-1-phosphate uridyltransferase</fullName>
        </alternativeName>
    </domain>
    <domain>
        <recommendedName>
            <fullName evidence="18">Glucosamine-1-phosphate N-acetyltransferase</fullName>
            <ecNumber evidence="18">2.3.1.157</ecNumber>
        </recommendedName>
    </domain>
</protein>
<feature type="region of interest" description="Pyrophosphorylase" evidence="18">
    <location>
        <begin position="1"/>
        <end position="232"/>
    </location>
</feature>
<feature type="binding site" evidence="18">
    <location>
        <position position="337"/>
    </location>
    <ligand>
        <name>UDP-N-acetyl-alpha-D-glucosamine</name>
        <dbReference type="ChEBI" id="CHEBI:57705"/>
    </ligand>
</feature>
<feature type="region of interest" description="N-acetyltransferase" evidence="18">
    <location>
        <begin position="254"/>
        <end position="448"/>
    </location>
</feature>
<dbReference type="RefSeq" id="WP_188583606.1">
    <property type="nucleotide sequence ID" value="NZ_BMCT01000009.1"/>
</dbReference>
<dbReference type="NCBIfam" id="TIGR01173">
    <property type="entry name" value="glmU"/>
    <property type="match status" value="1"/>
</dbReference>
<keyword evidence="4 18" id="KW-0963">Cytoplasm</keyword>
<dbReference type="GO" id="GO:0008360">
    <property type="term" value="P:regulation of cell shape"/>
    <property type="evidence" value="ECO:0007669"/>
    <property type="project" value="UniProtKB-KW"/>
</dbReference>
<evidence type="ECO:0000313" key="21">
    <source>
        <dbReference type="Proteomes" id="UP000606044"/>
    </source>
</evidence>
<feature type="binding site" evidence="18">
    <location>
        <position position="158"/>
    </location>
    <ligand>
        <name>UDP-N-acetyl-alpha-D-glucosamine</name>
        <dbReference type="ChEBI" id="CHEBI:57705"/>
    </ligand>
</feature>
<keyword evidence="21" id="KW-1185">Reference proteome</keyword>
<dbReference type="Pfam" id="PF00132">
    <property type="entry name" value="Hexapep"/>
    <property type="match status" value="2"/>
</dbReference>
<dbReference type="SUPFAM" id="SSF51161">
    <property type="entry name" value="Trimeric LpxA-like enzymes"/>
    <property type="match status" value="1"/>
</dbReference>
<dbReference type="GO" id="GO:0005737">
    <property type="term" value="C:cytoplasm"/>
    <property type="evidence" value="ECO:0007669"/>
    <property type="project" value="UniProtKB-SubCell"/>
</dbReference>
<evidence type="ECO:0000256" key="1">
    <source>
        <dbReference type="ARBA" id="ARBA00004496"/>
    </source>
</evidence>
<name>A0A917FIJ6_9HYPH</name>
<dbReference type="Proteomes" id="UP000606044">
    <property type="component" value="Unassembled WGS sequence"/>
</dbReference>
<keyword evidence="13 18" id="KW-0012">Acyltransferase</keyword>
<evidence type="ECO:0000256" key="13">
    <source>
        <dbReference type="ARBA" id="ARBA00023315"/>
    </source>
</evidence>
<feature type="binding site" evidence="18">
    <location>
        <position position="319"/>
    </location>
    <ligand>
        <name>UDP-N-acetyl-alpha-D-glucosamine</name>
        <dbReference type="ChEBI" id="CHEBI:57705"/>
    </ligand>
</feature>
<dbReference type="Gene3D" id="2.160.10.10">
    <property type="entry name" value="Hexapeptide repeat proteins"/>
    <property type="match status" value="1"/>
</dbReference>
<dbReference type="InterPro" id="IPR005882">
    <property type="entry name" value="Bifunctional_GlmU"/>
</dbReference>
<dbReference type="GO" id="GO:0071555">
    <property type="term" value="P:cell wall organization"/>
    <property type="evidence" value="ECO:0007669"/>
    <property type="project" value="UniProtKB-KW"/>
</dbReference>
<dbReference type="PANTHER" id="PTHR43584:SF3">
    <property type="entry name" value="BIFUNCTIONAL PROTEIN GLMU"/>
    <property type="match status" value="1"/>
</dbReference>
<dbReference type="InterPro" id="IPR038009">
    <property type="entry name" value="GlmU_C_LbH"/>
</dbReference>
<evidence type="ECO:0000259" key="19">
    <source>
        <dbReference type="Pfam" id="PF12804"/>
    </source>
</evidence>
<evidence type="ECO:0000256" key="12">
    <source>
        <dbReference type="ARBA" id="ARBA00023268"/>
    </source>
</evidence>
<keyword evidence="6 18" id="KW-0548">Nucleotidyltransferase</keyword>
<dbReference type="InterPro" id="IPR029044">
    <property type="entry name" value="Nucleotide-diphossugar_trans"/>
</dbReference>
<accession>A0A917FIJ6</accession>
<keyword evidence="12 18" id="KW-0511">Multifunctional enzyme</keyword>
<feature type="region of interest" description="Linker" evidence="18">
    <location>
        <begin position="233"/>
        <end position="253"/>
    </location>
</feature>
<dbReference type="EC" id="2.7.7.23" evidence="18"/>
<dbReference type="InterPro" id="IPR001451">
    <property type="entry name" value="Hexapep"/>
</dbReference>
<evidence type="ECO:0000256" key="16">
    <source>
        <dbReference type="ARBA" id="ARBA00048493"/>
    </source>
</evidence>
<evidence type="ECO:0000256" key="6">
    <source>
        <dbReference type="ARBA" id="ARBA00022695"/>
    </source>
</evidence>
<feature type="binding site" evidence="18">
    <location>
        <position position="426"/>
    </location>
    <ligand>
        <name>acetyl-CoA</name>
        <dbReference type="ChEBI" id="CHEBI:57288"/>
    </ligand>
</feature>
<feature type="binding site" evidence="18">
    <location>
        <position position="352"/>
    </location>
    <ligand>
        <name>UDP-N-acetyl-alpha-D-glucosamine</name>
        <dbReference type="ChEBI" id="CHEBI:57705"/>
    </ligand>
</feature>
<dbReference type="InterPro" id="IPR025877">
    <property type="entry name" value="MobA-like_NTP_Trfase"/>
</dbReference>
<dbReference type="InterPro" id="IPR011004">
    <property type="entry name" value="Trimer_LpxA-like_sf"/>
</dbReference>
<feature type="binding site" evidence="18">
    <location>
        <position position="144"/>
    </location>
    <ligand>
        <name>UDP-N-acetyl-alpha-D-glucosamine</name>
        <dbReference type="ChEBI" id="CHEBI:57705"/>
    </ligand>
</feature>
<organism evidence="20 21">
    <name type="scientific">Azorhizobium oxalatiphilum</name>
    <dbReference type="NCBI Taxonomy" id="980631"/>
    <lineage>
        <taxon>Bacteria</taxon>
        <taxon>Pseudomonadati</taxon>
        <taxon>Pseudomonadota</taxon>
        <taxon>Alphaproteobacteria</taxon>
        <taxon>Hyphomicrobiales</taxon>
        <taxon>Xanthobacteraceae</taxon>
        <taxon>Azorhizobium</taxon>
    </lineage>
</organism>
<dbReference type="AlphaFoldDB" id="A0A917FIJ6"/>
<evidence type="ECO:0000256" key="18">
    <source>
        <dbReference type="HAMAP-Rule" id="MF_01631"/>
    </source>
</evidence>
<dbReference type="Pfam" id="PF12804">
    <property type="entry name" value="NTP_transf_3"/>
    <property type="match status" value="1"/>
</dbReference>
<evidence type="ECO:0000256" key="4">
    <source>
        <dbReference type="ARBA" id="ARBA00022490"/>
    </source>
</evidence>
<feature type="binding site" evidence="18">
    <location>
        <begin position="372"/>
        <end position="373"/>
    </location>
    <ligand>
        <name>acetyl-CoA</name>
        <dbReference type="ChEBI" id="CHEBI:57288"/>
    </ligand>
</feature>
<dbReference type="InterPro" id="IPR018357">
    <property type="entry name" value="Hexapep_transf_CS"/>
</dbReference>
<comment type="catalytic activity">
    <reaction evidence="15 18">
        <text>alpha-D-glucosamine 1-phosphate + acetyl-CoA = N-acetyl-alpha-D-glucosamine 1-phosphate + CoA + H(+)</text>
        <dbReference type="Rhea" id="RHEA:13725"/>
        <dbReference type="ChEBI" id="CHEBI:15378"/>
        <dbReference type="ChEBI" id="CHEBI:57287"/>
        <dbReference type="ChEBI" id="CHEBI:57288"/>
        <dbReference type="ChEBI" id="CHEBI:57776"/>
        <dbReference type="ChEBI" id="CHEBI:58516"/>
        <dbReference type="EC" id="2.3.1.157"/>
    </reaction>
</comment>
<dbReference type="InterPro" id="IPR050065">
    <property type="entry name" value="GlmU-like"/>
</dbReference>
<comment type="caution">
    <text evidence="18">Lacks conserved residue(s) required for the propagation of feature annotation.</text>
</comment>
<comment type="cofactor">
    <cofactor evidence="18">
        <name>Mg(2+)</name>
        <dbReference type="ChEBI" id="CHEBI:18420"/>
    </cofactor>
    <text evidence="18">Binds 1 Mg(2+) ion per subunit.</text>
</comment>
<feature type="binding site" evidence="18">
    <location>
        <position position="230"/>
    </location>
    <ligand>
        <name>Mg(2+)</name>
        <dbReference type="ChEBI" id="CHEBI:18420"/>
    </ligand>
</feature>
<dbReference type="EC" id="2.3.1.157" evidence="18"/>
<comment type="similarity">
    <text evidence="2 18">In the C-terminal section; belongs to the transferase hexapeptide repeat family.</text>
</comment>
<dbReference type="HAMAP" id="MF_01631">
    <property type="entry name" value="GlmU"/>
    <property type="match status" value="1"/>
</dbReference>
<comment type="pathway">
    <text evidence="18">Bacterial outer membrane biogenesis; LPS lipid A biosynthesis.</text>
</comment>
<feature type="binding site" evidence="18">
    <location>
        <position position="366"/>
    </location>
    <ligand>
        <name>acetyl-CoA</name>
        <dbReference type="ChEBI" id="CHEBI:57288"/>
    </ligand>
</feature>
<evidence type="ECO:0000256" key="10">
    <source>
        <dbReference type="ARBA" id="ARBA00022960"/>
    </source>
</evidence>
<comment type="subcellular location">
    <subcellularLocation>
        <location evidence="1 18">Cytoplasm</location>
    </subcellularLocation>
</comment>
<dbReference type="CDD" id="cd03353">
    <property type="entry name" value="LbH_GlmU_C"/>
    <property type="match status" value="1"/>
</dbReference>
<dbReference type="Gene3D" id="3.90.550.10">
    <property type="entry name" value="Spore Coat Polysaccharide Biosynthesis Protein SpsA, Chain A"/>
    <property type="match status" value="1"/>
</dbReference>
<evidence type="ECO:0000256" key="9">
    <source>
        <dbReference type="ARBA" id="ARBA00022842"/>
    </source>
</evidence>
<evidence type="ECO:0000256" key="7">
    <source>
        <dbReference type="ARBA" id="ARBA00022723"/>
    </source>
</evidence>
<dbReference type="PANTHER" id="PTHR43584">
    <property type="entry name" value="NUCLEOTIDYL TRANSFERASE"/>
    <property type="match status" value="1"/>
</dbReference>
<evidence type="ECO:0000256" key="15">
    <source>
        <dbReference type="ARBA" id="ARBA00048247"/>
    </source>
</evidence>
<dbReference type="GO" id="GO:0009252">
    <property type="term" value="P:peptidoglycan biosynthetic process"/>
    <property type="evidence" value="ECO:0007669"/>
    <property type="project" value="UniProtKB-UniRule"/>
</dbReference>
<feature type="binding site" evidence="18">
    <location>
        <position position="409"/>
    </location>
    <ligand>
        <name>acetyl-CoA</name>
        <dbReference type="ChEBI" id="CHEBI:57288"/>
    </ligand>
</feature>
<comment type="pathway">
    <text evidence="18">Nucleotide-sugar biosynthesis; UDP-N-acetyl-alpha-D-glucosamine biosynthesis; N-acetyl-alpha-D-glucosamine 1-phosphate from alpha-D-glucosamine 6-phosphate (route II): step 2/2.</text>
</comment>
<dbReference type="EMBL" id="BMCT01000009">
    <property type="protein sequence ID" value="GGF84124.1"/>
    <property type="molecule type" value="Genomic_DNA"/>
</dbReference>
<comment type="catalytic activity">
    <reaction evidence="16 18">
        <text>N-acetyl-alpha-D-glucosamine 1-phosphate + UTP + H(+) = UDP-N-acetyl-alpha-D-glucosamine + diphosphate</text>
        <dbReference type="Rhea" id="RHEA:13509"/>
        <dbReference type="ChEBI" id="CHEBI:15378"/>
        <dbReference type="ChEBI" id="CHEBI:33019"/>
        <dbReference type="ChEBI" id="CHEBI:46398"/>
        <dbReference type="ChEBI" id="CHEBI:57705"/>
        <dbReference type="ChEBI" id="CHEBI:57776"/>
        <dbReference type="EC" id="2.7.7.23"/>
    </reaction>
</comment>
<dbReference type="NCBIfam" id="NF010933">
    <property type="entry name" value="PRK14353.1"/>
    <property type="match status" value="1"/>
</dbReference>
<feature type="binding site" evidence="18">
    <location>
        <position position="230"/>
    </location>
    <ligand>
        <name>UDP-N-acetyl-alpha-D-glucosamine</name>
        <dbReference type="ChEBI" id="CHEBI:57705"/>
    </ligand>
</feature>
<sequence>MTERSLLVVVLAAGEGTRMASRLPKVLHRIAGRSMLQHVLETTSAAGATRVAVVVGPDREDVAAEATRVRPDAQVFVQRERLGTAHAVLAARDAFASPVDDVLVLYADTPLLRPETLAALRAPLADGAGVAVLGFRPADPTGYGRLLTQGPELVAIREEKDATPDERKVDFCNAGVMALSGAKALELLGRIGNANAKGEYYLTDAVEIARADGLPAVATEAEVDEVAGVNSRIQLAEAEAILQARLRRAAMAGGATLIAPETVFFSADTKLGRDVIVEPNVVFGPGVTVEDDVIIHAFSHLEGAHLEKGVSIGPYARLRPGTRLGAGVRIGNFVETKAAIIEAGAKVNHLSYVGDASVGSGANIGAGTITCNYDGFSKHKTVIGAGAFIGTNSSLVAPVRVGAGAYIGSGSVITDDVPDDALALGRGRQAVKAGWAAELRAKRTKPKA</sequence>
<evidence type="ECO:0000256" key="8">
    <source>
        <dbReference type="ARBA" id="ARBA00022737"/>
    </source>
</evidence>
<reference evidence="20" key="1">
    <citation type="journal article" date="2014" name="Int. J. Syst. Evol. Microbiol.">
        <title>Complete genome sequence of Corynebacterium casei LMG S-19264T (=DSM 44701T), isolated from a smear-ripened cheese.</title>
        <authorList>
            <consortium name="US DOE Joint Genome Institute (JGI-PGF)"/>
            <person name="Walter F."/>
            <person name="Albersmeier A."/>
            <person name="Kalinowski J."/>
            <person name="Ruckert C."/>
        </authorList>
    </citation>
    <scope>NUCLEOTIDE SEQUENCE</scope>
    <source>
        <strain evidence="20">CCM 7897</strain>
    </source>
</reference>
<evidence type="ECO:0000256" key="17">
    <source>
        <dbReference type="ARBA" id="ARBA00049628"/>
    </source>
</evidence>
<feature type="active site" description="Proton acceptor" evidence="18">
    <location>
        <position position="349"/>
    </location>
</feature>
<comment type="similarity">
    <text evidence="3 18">In the N-terminal section; belongs to the N-acetylglucosamine-1-phosphate uridyltransferase family.</text>
</comment>
<dbReference type="GO" id="GO:0009245">
    <property type="term" value="P:lipid A biosynthetic process"/>
    <property type="evidence" value="ECO:0007669"/>
    <property type="project" value="UniProtKB-UniRule"/>
</dbReference>
<evidence type="ECO:0000256" key="5">
    <source>
        <dbReference type="ARBA" id="ARBA00022679"/>
    </source>
</evidence>
<dbReference type="PROSITE" id="PS00101">
    <property type="entry name" value="HEXAPEP_TRANSFERASES"/>
    <property type="match status" value="1"/>
</dbReference>
<dbReference type="GO" id="GO:0000902">
    <property type="term" value="P:cell morphogenesis"/>
    <property type="evidence" value="ECO:0007669"/>
    <property type="project" value="UniProtKB-UniRule"/>
</dbReference>
<feature type="binding site" evidence="18">
    <location>
        <position position="173"/>
    </location>
    <ligand>
        <name>UDP-N-acetyl-alpha-D-glucosamine</name>
        <dbReference type="ChEBI" id="CHEBI:57705"/>
    </ligand>
</feature>
<evidence type="ECO:0000256" key="2">
    <source>
        <dbReference type="ARBA" id="ARBA00007707"/>
    </source>
</evidence>
<dbReference type="GO" id="GO:0003977">
    <property type="term" value="F:UDP-N-acetylglucosamine diphosphorylase activity"/>
    <property type="evidence" value="ECO:0007669"/>
    <property type="project" value="UniProtKB-UniRule"/>
</dbReference>
<dbReference type="CDD" id="cd02540">
    <property type="entry name" value="GT2_GlmU_N_bac"/>
    <property type="match status" value="1"/>
</dbReference>
<keyword evidence="8 18" id="KW-0677">Repeat</keyword>
<feature type="binding site" evidence="18">
    <location>
        <position position="78"/>
    </location>
    <ligand>
        <name>UDP-N-acetyl-alpha-D-glucosamine</name>
        <dbReference type="ChEBI" id="CHEBI:57705"/>
    </ligand>
</feature>
<evidence type="ECO:0000256" key="14">
    <source>
        <dbReference type="ARBA" id="ARBA00023316"/>
    </source>
</evidence>
<gene>
    <name evidence="18 20" type="primary">glmU</name>
    <name evidence="20" type="ORF">GCM10007301_50110</name>
</gene>
<feature type="binding site" evidence="18">
    <location>
        <position position="108"/>
    </location>
    <ligand>
        <name>Mg(2+)</name>
        <dbReference type="ChEBI" id="CHEBI:18420"/>
    </ligand>
</feature>
<comment type="caution">
    <text evidence="20">The sequence shown here is derived from an EMBL/GenBank/DDBJ whole genome shotgun (WGS) entry which is preliminary data.</text>
</comment>
<keyword evidence="5 18" id="KW-0808">Transferase</keyword>
<feature type="domain" description="MobA-like NTP transferase" evidence="19">
    <location>
        <begin position="8"/>
        <end position="136"/>
    </location>
</feature>
<comment type="subunit">
    <text evidence="18">Homotrimer.</text>
</comment>
<dbReference type="SUPFAM" id="SSF53448">
    <property type="entry name" value="Nucleotide-diphospho-sugar transferases"/>
    <property type="match status" value="1"/>
</dbReference>
<feature type="binding site" evidence="18">
    <location>
        <begin position="83"/>
        <end position="84"/>
    </location>
    <ligand>
        <name>UDP-N-acetyl-alpha-D-glucosamine</name>
        <dbReference type="ChEBI" id="CHEBI:57705"/>
    </ligand>
</feature>
<feature type="binding site" evidence="18">
    <location>
        <begin position="11"/>
        <end position="14"/>
    </location>
    <ligand>
        <name>UDP-N-acetyl-alpha-D-glucosamine</name>
        <dbReference type="ChEBI" id="CHEBI:57705"/>
    </ligand>
</feature>
<keyword evidence="10 18" id="KW-0133">Cell shape</keyword>
<comment type="pathway">
    <text evidence="18">Nucleotide-sugar biosynthesis; UDP-N-acetyl-alpha-D-glucosamine biosynthesis; UDP-N-acetyl-alpha-D-glucosamine from N-acetyl-alpha-D-glucosamine 1-phosphate: step 1/1.</text>
</comment>
<feature type="binding site" evidence="18">
    <location>
        <position position="25"/>
    </location>
    <ligand>
        <name>UDP-N-acetyl-alpha-D-glucosamine</name>
        <dbReference type="ChEBI" id="CHEBI:57705"/>
    </ligand>
</feature>
<dbReference type="GO" id="GO:0016020">
    <property type="term" value="C:membrane"/>
    <property type="evidence" value="ECO:0007669"/>
    <property type="project" value="GOC"/>
</dbReference>
<feature type="binding site" evidence="18">
    <location>
        <position position="363"/>
    </location>
    <ligand>
        <name>UDP-N-acetyl-alpha-D-glucosamine</name>
        <dbReference type="ChEBI" id="CHEBI:57705"/>
    </ligand>
</feature>
<reference evidence="20" key="2">
    <citation type="submission" date="2020-09" db="EMBL/GenBank/DDBJ databases">
        <authorList>
            <person name="Sun Q."/>
            <person name="Sedlacek I."/>
        </authorList>
    </citation>
    <scope>NUCLEOTIDE SEQUENCE</scope>
    <source>
        <strain evidence="20">CCM 7897</strain>
    </source>
</reference>
<keyword evidence="11 18" id="KW-0573">Peptidoglycan synthesis</keyword>
<proteinExistence type="inferred from homology"/>
<keyword evidence="9 18" id="KW-0460">Magnesium</keyword>